<reference evidence="1 2" key="1">
    <citation type="journal article" date="2023" name="Plants (Basel)">
        <title>Bridging the Gap: Combining Genomics and Transcriptomics Approaches to Understand Stylosanthes scabra, an Orphan Legume from the Brazilian Caatinga.</title>
        <authorList>
            <person name="Ferreira-Neto J.R.C."/>
            <person name="da Silva M.D."/>
            <person name="Binneck E."/>
            <person name="de Melo N.F."/>
            <person name="da Silva R.H."/>
            <person name="de Melo A.L.T.M."/>
            <person name="Pandolfi V."/>
            <person name="Bustamante F.O."/>
            <person name="Brasileiro-Vidal A.C."/>
            <person name="Benko-Iseppon A.M."/>
        </authorList>
    </citation>
    <scope>NUCLEOTIDE SEQUENCE [LARGE SCALE GENOMIC DNA]</scope>
    <source>
        <tissue evidence="1">Leaves</tissue>
    </source>
</reference>
<dbReference type="Proteomes" id="UP001341840">
    <property type="component" value="Unassembled WGS sequence"/>
</dbReference>
<dbReference type="EMBL" id="JASCZI010151036">
    <property type="protein sequence ID" value="MED6167187.1"/>
    <property type="molecule type" value="Genomic_DNA"/>
</dbReference>
<gene>
    <name evidence="1" type="ORF">PIB30_000438</name>
</gene>
<comment type="caution">
    <text evidence="1">The sequence shown here is derived from an EMBL/GenBank/DDBJ whole genome shotgun (WGS) entry which is preliminary data.</text>
</comment>
<protein>
    <submittedName>
        <fullName evidence="1">Uncharacterized protein</fullName>
    </submittedName>
</protein>
<organism evidence="1 2">
    <name type="scientific">Stylosanthes scabra</name>
    <dbReference type="NCBI Taxonomy" id="79078"/>
    <lineage>
        <taxon>Eukaryota</taxon>
        <taxon>Viridiplantae</taxon>
        <taxon>Streptophyta</taxon>
        <taxon>Embryophyta</taxon>
        <taxon>Tracheophyta</taxon>
        <taxon>Spermatophyta</taxon>
        <taxon>Magnoliopsida</taxon>
        <taxon>eudicotyledons</taxon>
        <taxon>Gunneridae</taxon>
        <taxon>Pentapetalae</taxon>
        <taxon>rosids</taxon>
        <taxon>fabids</taxon>
        <taxon>Fabales</taxon>
        <taxon>Fabaceae</taxon>
        <taxon>Papilionoideae</taxon>
        <taxon>50 kb inversion clade</taxon>
        <taxon>dalbergioids sensu lato</taxon>
        <taxon>Dalbergieae</taxon>
        <taxon>Pterocarpus clade</taxon>
        <taxon>Stylosanthes</taxon>
    </lineage>
</organism>
<evidence type="ECO:0000313" key="1">
    <source>
        <dbReference type="EMBL" id="MED6167187.1"/>
    </source>
</evidence>
<name>A0ABU6V2R1_9FABA</name>
<evidence type="ECO:0000313" key="2">
    <source>
        <dbReference type="Proteomes" id="UP001341840"/>
    </source>
</evidence>
<keyword evidence="2" id="KW-1185">Reference proteome</keyword>
<accession>A0ABU6V2R1</accession>
<sequence length="75" mass="8708">MELPRALQWLRNLMIRLRCSSEGSEFCKNEEVRSSCFDDGFDGFVVKEPPNPLAMDEDHCVDVERIDVGLWTPYN</sequence>
<proteinExistence type="predicted"/>